<sequence length="92" mass="10854">MKNFQAISLDLDDTLWSIFPVILRAEEKIQQYLVREFSRINSYTISADCKDAIKQVHQSYPEITHDLTELRRLSFELILNKYGYDPSKTNNL</sequence>
<protein>
    <recommendedName>
        <fullName evidence="2">HAD family hydrolase</fullName>
    </recommendedName>
</protein>
<dbReference type="EMBL" id="UINC01033119">
    <property type="protein sequence ID" value="SVB21894.1"/>
    <property type="molecule type" value="Genomic_DNA"/>
</dbReference>
<feature type="non-terminal residue" evidence="1">
    <location>
        <position position="92"/>
    </location>
</feature>
<dbReference type="InterPro" id="IPR036412">
    <property type="entry name" value="HAD-like_sf"/>
</dbReference>
<dbReference type="Gene3D" id="1.20.120.1600">
    <property type="match status" value="1"/>
</dbReference>
<evidence type="ECO:0008006" key="2">
    <source>
        <dbReference type="Google" id="ProtNLM"/>
    </source>
</evidence>
<reference evidence="1" key="1">
    <citation type="submission" date="2018-05" db="EMBL/GenBank/DDBJ databases">
        <authorList>
            <person name="Lanie J.A."/>
            <person name="Ng W.-L."/>
            <person name="Kazmierczak K.M."/>
            <person name="Andrzejewski T.M."/>
            <person name="Davidsen T.M."/>
            <person name="Wayne K.J."/>
            <person name="Tettelin H."/>
            <person name="Glass J.I."/>
            <person name="Rusch D."/>
            <person name="Podicherti R."/>
            <person name="Tsui H.-C.T."/>
            <person name="Winkler M.E."/>
        </authorList>
    </citation>
    <scope>NUCLEOTIDE SEQUENCE</scope>
</reference>
<name>A0A382C7M9_9ZZZZ</name>
<accession>A0A382C7M9</accession>
<dbReference type="AlphaFoldDB" id="A0A382C7M9"/>
<dbReference type="SUPFAM" id="SSF56784">
    <property type="entry name" value="HAD-like"/>
    <property type="match status" value="1"/>
</dbReference>
<evidence type="ECO:0000313" key="1">
    <source>
        <dbReference type="EMBL" id="SVB21894.1"/>
    </source>
</evidence>
<gene>
    <name evidence="1" type="ORF">METZ01_LOCUS174748</name>
</gene>
<proteinExistence type="predicted"/>
<organism evidence="1">
    <name type="scientific">marine metagenome</name>
    <dbReference type="NCBI Taxonomy" id="408172"/>
    <lineage>
        <taxon>unclassified sequences</taxon>
        <taxon>metagenomes</taxon>
        <taxon>ecological metagenomes</taxon>
    </lineage>
</organism>